<feature type="domain" description="GH16" evidence="3">
    <location>
        <begin position="243"/>
        <end position="503"/>
    </location>
</feature>
<organism evidence="4 5">
    <name type="scientific">Seminavis robusta</name>
    <dbReference type="NCBI Taxonomy" id="568900"/>
    <lineage>
        <taxon>Eukaryota</taxon>
        <taxon>Sar</taxon>
        <taxon>Stramenopiles</taxon>
        <taxon>Ochrophyta</taxon>
        <taxon>Bacillariophyta</taxon>
        <taxon>Bacillariophyceae</taxon>
        <taxon>Bacillariophycidae</taxon>
        <taxon>Naviculales</taxon>
        <taxon>Naviculaceae</taxon>
        <taxon>Seminavis</taxon>
    </lineage>
</organism>
<protein>
    <recommendedName>
        <fullName evidence="3">GH16 domain-containing protein</fullName>
    </recommendedName>
</protein>
<feature type="region of interest" description="Disordered" evidence="1">
    <location>
        <begin position="628"/>
        <end position="682"/>
    </location>
</feature>
<accession>A0A9N8H2S5</accession>
<dbReference type="Proteomes" id="UP001153069">
    <property type="component" value="Unassembled WGS sequence"/>
</dbReference>
<dbReference type="Gene3D" id="2.60.120.200">
    <property type="match status" value="1"/>
</dbReference>
<proteinExistence type="predicted"/>
<comment type="caution">
    <text evidence="4">The sequence shown here is derived from an EMBL/GenBank/DDBJ whole genome shotgun (WGS) entry which is preliminary data.</text>
</comment>
<feature type="transmembrane region" description="Helical" evidence="2">
    <location>
        <begin position="566"/>
        <end position="586"/>
    </location>
</feature>
<feature type="region of interest" description="Disordered" evidence="1">
    <location>
        <begin position="145"/>
        <end position="245"/>
    </location>
</feature>
<sequence length="682" mass="76055">MNPWNVCGPYCVLDWSTDAEGYLCGDRIEYLIEQRNYASSKACRTVAKSQFPHICGNCDPDAEKPIEPAEGILAPKIAPFCGCDSCDSNVWDTIAGLYSCGSRIGYLLEQHANVYTNEQEACRRVGGEEFPQECGACNPDSCTRGGSGFNHQGDDGQPRPRPRPQMQPEQEPTEEEEPQEQVEDEEEPPPEDPEEQEPQETTPEETPQESLERPTLQGPPPDNSSLQQEEAVETEEETSLHSPPMELYCYPPFEERTIYNNVFGNYWVEVKEGDKCGPSDNLFTKEAVSVSNDLSELTLTMGRQPDGRWSGSEVRILLPEPNDYYDYGTYRFSVKTIEVRDTVTNTIVSNRLPISVILGLFTWDDTQDFSKRAEENWMHEVDVEISQWNIPNNEDVQFLVQPPGSPQKYRFYSGSSPTVPAYKQAPNTYEFDWNPAEITWSSSAGGGQTFTYSTQDALDSGQPDYTQCMPANVEVRINLWHLFGSSPPAGLEDTHEVRVVIDDFYYEPSGIQAVPDGGVCSKDCHCGGPPFVCINNRCTEGNENIAASASGAATEESSWGQRHPGAVTGILMMLILALLIIGLVVYRRRAEKREAHDSFDSDNENDWDVADEEEVELELAMNKTLKTSNGLQKPSEDVGSFMAIYPTSTMTLPSDDESEESGPAPPPNGSDRYAMRRVRIVE</sequence>
<gene>
    <name evidence="4" type="ORF">SEMRO_13_G010350.1</name>
</gene>
<keyword evidence="2" id="KW-0472">Membrane</keyword>
<dbReference type="EMBL" id="CAICTM010000013">
    <property type="protein sequence ID" value="CAB9497080.1"/>
    <property type="molecule type" value="Genomic_DNA"/>
</dbReference>
<dbReference type="AlphaFoldDB" id="A0A9N8H2S5"/>
<evidence type="ECO:0000313" key="5">
    <source>
        <dbReference type="Proteomes" id="UP001153069"/>
    </source>
</evidence>
<evidence type="ECO:0000259" key="3">
    <source>
        <dbReference type="PROSITE" id="PS51762"/>
    </source>
</evidence>
<keyword evidence="2" id="KW-0812">Transmembrane</keyword>
<dbReference type="InterPro" id="IPR013320">
    <property type="entry name" value="ConA-like_dom_sf"/>
</dbReference>
<evidence type="ECO:0000313" key="4">
    <source>
        <dbReference type="EMBL" id="CAB9497080.1"/>
    </source>
</evidence>
<name>A0A9N8H2S5_9STRA</name>
<reference evidence="4" key="1">
    <citation type="submission" date="2020-06" db="EMBL/GenBank/DDBJ databases">
        <authorList>
            <consortium name="Plant Systems Biology data submission"/>
        </authorList>
    </citation>
    <scope>NUCLEOTIDE SEQUENCE</scope>
    <source>
        <strain evidence="4">D6</strain>
    </source>
</reference>
<evidence type="ECO:0000256" key="2">
    <source>
        <dbReference type="SAM" id="Phobius"/>
    </source>
</evidence>
<dbReference type="SUPFAM" id="SSF49899">
    <property type="entry name" value="Concanavalin A-like lectins/glucanases"/>
    <property type="match status" value="1"/>
</dbReference>
<evidence type="ECO:0000256" key="1">
    <source>
        <dbReference type="SAM" id="MobiDB-lite"/>
    </source>
</evidence>
<keyword evidence="5" id="KW-1185">Reference proteome</keyword>
<dbReference type="PROSITE" id="PS51762">
    <property type="entry name" value="GH16_2"/>
    <property type="match status" value="1"/>
</dbReference>
<dbReference type="GO" id="GO:0004553">
    <property type="term" value="F:hydrolase activity, hydrolyzing O-glycosyl compounds"/>
    <property type="evidence" value="ECO:0007669"/>
    <property type="project" value="InterPro"/>
</dbReference>
<dbReference type="GO" id="GO:0005975">
    <property type="term" value="P:carbohydrate metabolic process"/>
    <property type="evidence" value="ECO:0007669"/>
    <property type="project" value="InterPro"/>
</dbReference>
<keyword evidence="2" id="KW-1133">Transmembrane helix</keyword>
<feature type="compositionally biased region" description="Acidic residues" evidence="1">
    <location>
        <begin position="171"/>
        <end position="207"/>
    </location>
</feature>
<dbReference type="InterPro" id="IPR000757">
    <property type="entry name" value="Beta-glucanase-like"/>
</dbReference>
<dbReference type="OrthoDB" id="47373at2759"/>